<keyword evidence="1" id="KW-0472">Membrane</keyword>
<accession>A0A1M5D8R5</accession>
<reference evidence="2 3" key="1">
    <citation type="submission" date="2016-11" db="EMBL/GenBank/DDBJ databases">
        <authorList>
            <person name="Jaros S."/>
            <person name="Januszkiewicz K."/>
            <person name="Wedrychowicz H."/>
        </authorList>
    </citation>
    <scope>NUCLEOTIDE SEQUENCE [LARGE SCALE GENOMIC DNA]</scope>
    <source>
        <strain evidence="2 3">DSM 17918</strain>
    </source>
</reference>
<name>A0A1M5D8R5_9THEO</name>
<dbReference type="EMBL" id="FQVH01000033">
    <property type="protein sequence ID" value="SHF63062.1"/>
    <property type="molecule type" value="Genomic_DNA"/>
</dbReference>
<keyword evidence="3" id="KW-1185">Reference proteome</keyword>
<sequence length="81" mass="8887">MWAGLSVLVRVVSRGGIGLDDVLLCGKLGTLLWLQRVELKLAVAIVIASVYSIVMICRKVYTLKNAIAFTPSLDYIFSVMN</sequence>
<evidence type="ECO:0000313" key="2">
    <source>
        <dbReference type="EMBL" id="SHF63062.1"/>
    </source>
</evidence>
<feature type="transmembrane region" description="Helical" evidence="1">
    <location>
        <begin position="39"/>
        <end position="57"/>
    </location>
</feature>
<evidence type="ECO:0000313" key="3">
    <source>
        <dbReference type="Proteomes" id="UP000184088"/>
    </source>
</evidence>
<dbReference type="STRING" id="1121256.SAMN02746089_02282"/>
<evidence type="ECO:0000256" key="1">
    <source>
        <dbReference type="SAM" id="Phobius"/>
    </source>
</evidence>
<keyword evidence="1" id="KW-0812">Transmembrane</keyword>
<proteinExistence type="predicted"/>
<keyword evidence="1" id="KW-1133">Transmembrane helix</keyword>
<protein>
    <submittedName>
        <fullName evidence="2">Uncharacterized protein</fullName>
    </submittedName>
</protein>
<gene>
    <name evidence="2" type="ORF">SAMN02746089_02282</name>
</gene>
<dbReference type="AlphaFoldDB" id="A0A1M5D8R5"/>
<dbReference type="Proteomes" id="UP000184088">
    <property type="component" value="Unassembled WGS sequence"/>
</dbReference>
<organism evidence="2 3">
    <name type="scientific">Caldanaerobius fijiensis DSM 17918</name>
    <dbReference type="NCBI Taxonomy" id="1121256"/>
    <lineage>
        <taxon>Bacteria</taxon>
        <taxon>Bacillati</taxon>
        <taxon>Bacillota</taxon>
        <taxon>Clostridia</taxon>
        <taxon>Thermoanaerobacterales</taxon>
        <taxon>Thermoanaerobacteraceae</taxon>
        <taxon>Caldanaerobius</taxon>
    </lineage>
</organism>